<gene>
    <name evidence="6" type="primary">LOC110794206</name>
</gene>
<accession>A0A9R0K205</accession>
<comment type="function">
    <text evidence="2">Repressor of jasmonate responses.</text>
</comment>
<feature type="domain" description="Tify" evidence="4">
    <location>
        <begin position="121"/>
        <end position="156"/>
    </location>
</feature>
<dbReference type="Proteomes" id="UP000813463">
    <property type="component" value="Chromosome 6"/>
</dbReference>
<comment type="similarity">
    <text evidence="1 2">Belongs to the TIFY/JAZ family.</text>
</comment>
<dbReference type="InterPro" id="IPR018467">
    <property type="entry name" value="CCT_CS"/>
</dbReference>
<sequence length="317" mass="32905">MRKSNLQWSFSTSQFLSFKSAQDQAGTHKQYPPGFSQKKLGMDIKGGSQYPISSHHSWQPKEVVSVNQSPDILSRMFPAIGQANQFIPVIIGSAVGGANVSVTPANGPVVGSTDLKSCPSIATGSCQLTLFYNGSVCVYDNVSPEKAQAIMLLAGNDESNNSTASAAVPKIQPLVPPAKEAAVLNQSAGISIPVSSPMPVSSLPTSAPNCAVELNPIIKPVVAPSAHVKTPESPKSAAFVGAVSGAVKSIPSAVPQARKASLARFLEKRKERVTSASPYVVSKNASGCSIVEPGRSTSPAKLTSSTPLPATSVDILR</sequence>
<feature type="compositionally biased region" description="Polar residues" evidence="3">
    <location>
        <begin position="295"/>
        <end position="309"/>
    </location>
</feature>
<comment type="subcellular location">
    <subcellularLocation>
        <location evidence="2">Nucleus</location>
    </subcellularLocation>
</comment>
<dbReference type="GO" id="GO:0009611">
    <property type="term" value="P:response to wounding"/>
    <property type="evidence" value="ECO:0000318"/>
    <property type="project" value="GO_Central"/>
</dbReference>
<dbReference type="InterPro" id="IPR010399">
    <property type="entry name" value="Tify_dom"/>
</dbReference>
<comment type="domain">
    <text evidence="2">The jas domain is required for interaction with COI1.</text>
</comment>
<evidence type="ECO:0000256" key="2">
    <source>
        <dbReference type="RuleBase" id="RU369065"/>
    </source>
</evidence>
<dbReference type="RefSeq" id="XP_021854843.2">
    <property type="nucleotide sequence ID" value="XM_021999151.2"/>
</dbReference>
<reference evidence="5" key="1">
    <citation type="journal article" date="2021" name="Nat. Commun.">
        <title>Genomic analyses provide insights into spinach domestication and the genetic basis of agronomic traits.</title>
        <authorList>
            <person name="Cai X."/>
            <person name="Sun X."/>
            <person name="Xu C."/>
            <person name="Sun H."/>
            <person name="Wang X."/>
            <person name="Ge C."/>
            <person name="Zhang Z."/>
            <person name="Wang Q."/>
            <person name="Fei Z."/>
            <person name="Jiao C."/>
            <person name="Wang Q."/>
        </authorList>
    </citation>
    <scope>NUCLEOTIDE SEQUENCE [LARGE SCALE GENOMIC DNA]</scope>
    <source>
        <strain evidence="5">cv. Varoflay</strain>
    </source>
</reference>
<dbReference type="InterPro" id="IPR040390">
    <property type="entry name" value="TIFY/JAZ"/>
</dbReference>
<dbReference type="Pfam" id="PF06200">
    <property type="entry name" value="tify"/>
    <property type="match status" value="1"/>
</dbReference>
<dbReference type="GO" id="GO:2000022">
    <property type="term" value="P:regulation of jasmonic acid mediated signaling pathway"/>
    <property type="evidence" value="ECO:0000318"/>
    <property type="project" value="GO_Central"/>
</dbReference>
<evidence type="ECO:0000259" key="4">
    <source>
        <dbReference type="PROSITE" id="PS51320"/>
    </source>
</evidence>
<dbReference type="SMART" id="SM00979">
    <property type="entry name" value="TIFY"/>
    <property type="match status" value="1"/>
</dbReference>
<evidence type="ECO:0000256" key="1">
    <source>
        <dbReference type="ARBA" id="ARBA00008614"/>
    </source>
</evidence>
<evidence type="ECO:0000256" key="3">
    <source>
        <dbReference type="SAM" id="MobiDB-lite"/>
    </source>
</evidence>
<reference evidence="6" key="2">
    <citation type="submission" date="2025-08" db="UniProtKB">
        <authorList>
            <consortium name="RefSeq"/>
        </authorList>
    </citation>
    <scope>IDENTIFICATION</scope>
    <source>
        <tissue evidence="6">Leaf</tissue>
    </source>
</reference>
<keyword evidence="2" id="KW-0539">Nucleus</keyword>
<dbReference type="PROSITE" id="PS51320">
    <property type="entry name" value="TIFY"/>
    <property type="match status" value="1"/>
</dbReference>
<dbReference type="GO" id="GO:0005634">
    <property type="term" value="C:nucleus"/>
    <property type="evidence" value="ECO:0000318"/>
    <property type="project" value="GO_Central"/>
</dbReference>
<feature type="region of interest" description="Disordered" evidence="3">
    <location>
        <begin position="290"/>
        <end position="317"/>
    </location>
</feature>
<keyword evidence="5" id="KW-1185">Reference proteome</keyword>
<dbReference type="GO" id="GO:0031347">
    <property type="term" value="P:regulation of defense response"/>
    <property type="evidence" value="ECO:0000318"/>
    <property type="project" value="GO_Central"/>
</dbReference>
<dbReference type="KEGG" id="soe:110794206"/>
<evidence type="ECO:0000313" key="5">
    <source>
        <dbReference type="Proteomes" id="UP000813463"/>
    </source>
</evidence>
<dbReference type="GeneID" id="110794206"/>
<name>A0A9R0K205_SPIOL</name>
<dbReference type="PANTHER" id="PTHR33077:SF90">
    <property type="entry name" value="PROTEIN TIFY 7"/>
    <property type="match status" value="1"/>
</dbReference>
<organism evidence="5 6">
    <name type="scientific">Spinacia oleracea</name>
    <name type="common">Spinach</name>
    <dbReference type="NCBI Taxonomy" id="3562"/>
    <lineage>
        <taxon>Eukaryota</taxon>
        <taxon>Viridiplantae</taxon>
        <taxon>Streptophyta</taxon>
        <taxon>Embryophyta</taxon>
        <taxon>Tracheophyta</taxon>
        <taxon>Spermatophyta</taxon>
        <taxon>Magnoliopsida</taxon>
        <taxon>eudicotyledons</taxon>
        <taxon>Gunneridae</taxon>
        <taxon>Pentapetalae</taxon>
        <taxon>Caryophyllales</taxon>
        <taxon>Chenopodiaceae</taxon>
        <taxon>Chenopodioideae</taxon>
        <taxon>Anserineae</taxon>
        <taxon>Spinacia</taxon>
    </lineage>
</organism>
<dbReference type="PANTHER" id="PTHR33077">
    <property type="entry name" value="PROTEIN TIFY 4A-RELATED-RELATED"/>
    <property type="match status" value="1"/>
</dbReference>
<keyword evidence="2" id="KW-1184">Jasmonic acid signaling pathway</keyword>
<proteinExistence type="inferred from homology"/>
<protein>
    <recommendedName>
        <fullName evidence="2">Protein TIFY</fullName>
    </recommendedName>
    <alternativeName>
        <fullName evidence="2">Jasmonate ZIM domain-containing protein</fullName>
    </alternativeName>
</protein>
<dbReference type="Pfam" id="PF09425">
    <property type="entry name" value="Jas_motif"/>
    <property type="match status" value="1"/>
</dbReference>
<evidence type="ECO:0000313" key="6">
    <source>
        <dbReference type="RefSeq" id="XP_021854843.2"/>
    </source>
</evidence>
<dbReference type="AlphaFoldDB" id="A0A9R0K205"/>